<dbReference type="InterPro" id="IPR011006">
    <property type="entry name" value="CheY-like_superfamily"/>
</dbReference>
<gene>
    <name evidence="12" type="ORF">Q4527_07355</name>
</gene>
<dbReference type="SMART" id="SM00388">
    <property type="entry name" value="HisKA"/>
    <property type="match status" value="1"/>
</dbReference>
<dbReference type="InterPro" id="IPR005467">
    <property type="entry name" value="His_kinase_dom"/>
</dbReference>
<feature type="domain" description="Response regulatory" evidence="11">
    <location>
        <begin position="460"/>
        <end position="580"/>
    </location>
</feature>
<comment type="subcellular location">
    <subcellularLocation>
        <location evidence="2">Membrane</location>
        <topology evidence="2">Multi-pass membrane protein</topology>
    </subcellularLocation>
</comment>
<dbReference type="PANTHER" id="PTHR45339:SF1">
    <property type="entry name" value="HYBRID SIGNAL TRANSDUCTION HISTIDINE KINASE J"/>
    <property type="match status" value="1"/>
</dbReference>
<sequence>MSIRIRYTLALLLIACLVTASVFTMRALLNDQRLDAEIINIAGQQRMLSQRIALLVEKINGCGEDSASATAMLETAISTFSSNHRKLTSLPSLPSSISNMYFGTTQLDTKVNQYITQARALVKSSQCSPSVGIPIEQVTGLLKQLNTVVYLFEKEAKSNVDAVSSLEFYLWLATLFLLGVEAFFIFAPMDRKIKRTIQHLYEASDKAEVEAQKAHEANRAKSEFLSSMSHELRTPMNGLFGMIELAMDNPNKSENYLRKAKAAGRQLLTLINDILDLSKIEAGKIVVEKSPVDLLQLLDEVVSIQRIYCQNKGLTFHYNKQQTLAPVIQGDITRIAQILHNLLSNAIKFTESGSVTLSVSQTTMTNGNTLLFSVKDTGIGIDSKKLSSVFQKFEQADQSTTRHYGGTGLGLSIAKELAQLMDGDILATSTLGGGSEFTLTLPVVEESLPAIEIKTDATLQCAIVDDLLTSREYLEHVVAAMSLIPTSYSSAKDFLEDTPNKYDVIILDLAMPEMSGVDLLRELVKLDISPFPKIILISAELEQLDCEQAIKDVIWRSHAKPIIRKDLELDLQSLVSRASKPEGFPVKATPRLRILIAEDNDINAEIVKAMLEGEGYKIIHVKDGEQAVAACAKHLFDFILMDCNMPVMDGIMASSIIRNELKIHTPIAALTANAFPEDKEECLKAGMNDFLTKPLDKELLLSSIKQFTQKW</sequence>
<evidence type="ECO:0000256" key="1">
    <source>
        <dbReference type="ARBA" id="ARBA00000085"/>
    </source>
</evidence>
<dbReference type="PROSITE" id="PS50109">
    <property type="entry name" value="HIS_KIN"/>
    <property type="match status" value="1"/>
</dbReference>
<dbReference type="InterPro" id="IPR029095">
    <property type="entry name" value="NarX-like_N"/>
</dbReference>
<dbReference type="InterPro" id="IPR003594">
    <property type="entry name" value="HATPase_dom"/>
</dbReference>
<keyword evidence="6" id="KW-1133">Transmembrane helix</keyword>
<dbReference type="SUPFAM" id="SSF52172">
    <property type="entry name" value="CheY-like"/>
    <property type="match status" value="2"/>
</dbReference>
<dbReference type="Gene3D" id="3.40.50.2300">
    <property type="match status" value="2"/>
</dbReference>
<dbReference type="Gene3D" id="3.30.565.10">
    <property type="entry name" value="Histidine kinase-like ATPase, C-terminal domain"/>
    <property type="match status" value="1"/>
</dbReference>
<evidence type="ECO:0000259" key="10">
    <source>
        <dbReference type="PROSITE" id="PS50109"/>
    </source>
</evidence>
<feature type="domain" description="Histidine kinase" evidence="10">
    <location>
        <begin position="227"/>
        <end position="445"/>
    </location>
</feature>
<dbReference type="RefSeq" id="WP_061997721.1">
    <property type="nucleotide sequence ID" value="NZ_JAUOQI010000004.1"/>
</dbReference>
<comment type="caution">
    <text evidence="12">The sequence shown here is derived from an EMBL/GenBank/DDBJ whole genome shotgun (WGS) entry which is preliminary data.</text>
</comment>
<dbReference type="GO" id="GO:0000155">
    <property type="term" value="F:phosphorelay sensor kinase activity"/>
    <property type="evidence" value="ECO:0007669"/>
    <property type="project" value="InterPro"/>
</dbReference>
<evidence type="ECO:0000256" key="7">
    <source>
        <dbReference type="ARBA" id="ARBA00023012"/>
    </source>
</evidence>
<dbReference type="CDD" id="cd16922">
    <property type="entry name" value="HATPase_EvgS-ArcB-TorS-like"/>
    <property type="match status" value="1"/>
</dbReference>
<dbReference type="Gene3D" id="1.10.287.130">
    <property type="match status" value="1"/>
</dbReference>
<dbReference type="Pfam" id="PF02518">
    <property type="entry name" value="HATPase_c"/>
    <property type="match status" value="1"/>
</dbReference>
<dbReference type="PROSITE" id="PS50110">
    <property type="entry name" value="RESPONSE_REGULATORY"/>
    <property type="match status" value="2"/>
</dbReference>
<proteinExistence type="predicted"/>
<name>A0AAW7YXU1_9ALTE</name>
<reference evidence="12" key="1">
    <citation type="submission" date="2023-07" db="EMBL/GenBank/DDBJ databases">
        <title>Genome content predicts the carbon catabolic preferences of heterotrophic bacteria.</title>
        <authorList>
            <person name="Gralka M."/>
        </authorList>
    </citation>
    <scope>NUCLEOTIDE SEQUENCE</scope>
    <source>
        <strain evidence="12">F2M12</strain>
    </source>
</reference>
<keyword evidence="8" id="KW-0472">Membrane</keyword>
<organism evidence="12 13">
    <name type="scientific">Alteromonas stellipolaris</name>
    <dbReference type="NCBI Taxonomy" id="233316"/>
    <lineage>
        <taxon>Bacteria</taxon>
        <taxon>Pseudomonadati</taxon>
        <taxon>Pseudomonadota</taxon>
        <taxon>Gammaproteobacteria</taxon>
        <taxon>Alteromonadales</taxon>
        <taxon>Alteromonadaceae</taxon>
        <taxon>Alteromonas/Salinimonas group</taxon>
        <taxon>Alteromonas</taxon>
    </lineage>
</organism>
<dbReference type="InterPro" id="IPR003661">
    <property type="entry name" value="HisK_dim/P_dom"/>
</dbReference>
<dbReference type="PANTHER" id="PTHR45339">
    <property type="entry name" value="HYBRID SIGNAL TRANSDUCTION HISTIDINE KINASE J"/>
    <property type="match status" value="1"/>
</dbReference>
<dbReference type="FunFam" id="3.30.565.10:FF:000010">
    <property type="entry name" value="Sensor histidine kinase RcsC"/>
    <property type="match status" value="1"/>
</dbReference>
<feature type="modified residue" description="4-aspartylphosphate" evidence="9">
    <location>
        <position position="642"/>
    </location>
</feature>
<dbReference type="Pfam" id="PF00072">
    <property type="entry name" value="Response_reg"/>
    <property type="match status" value="2"/>
</dbReference>
<evidence type="ECO:0000256" key="5">
    <source>
        <dbReference type="ARBA" id="ARBA00022692"/>
    </source>
</evidence>
<keyword evidence="4 9" id="KW-0597">Phosphoprotein</keyword>
<dbReference type="CDD" id="cd00156">
    <property type="entry name" value="REC"/>
    <property type="match status" value="1"/>
</dbReference>
<dbReference type="SUPFAM" id="SSF55874">
    <property type="entry name" value="ATPase domain of HSP90 chaperone/DNA topoisomerase II/histidine kinase"/>
    <property type="match status" value="1"/>
</dbReference>
<comment type="catalytic activity">
    <reaction evidence="1">
        <text>ATP + protein L-histidine = ADP + protein N-phospho-L-histidine.</text>
        <dbReference type="EC" id="2.7.13.3"/>
    </reaction>
</comment>
<dbReference type="SMART" id="SM00448">
    <property type="entry name" value="REC"/>
    <property type="match status" value="2"/>
</dbReference>
<evidence type="ECO:0000256" key="2">
    <source>
        <dbReference type="ARBA" id="ARBA00004141"/>
    </source>
</evidence>
<evidence type="ECO:0000256" key="3">
    <source>
        <dbReference type="ARBA" id="ARBA00012438"/>
    </source>
</evidence>
<feature type="modified residue" description="4-aspartylphosphate" evidence="9">
    <location>
        <position position="508"/>
    </location>
</feature>
<dbReference type="SUPFAM" id="SSF47384">
    <property type="entry name" value="Homodimeric domain of signal transducing histidine kinase"/>
    <property type="match status" value="1"/>
</dbReference>
<dbReference type="CDD" id="cd00082">
    <property type="entry name" value="HisKA"/>
    <property type="match status" value="1"/>
</dbReference>
<dbReference type="GO" id="GO:0016020">
    <property type="term" value="C:membrane"/>
    <property type="evidence" value="ECO:0007669"/>
    <property type="project" value="UniProtKB-SubCell"/>
</dbReference>
<feature type="domain" description="Response regulatory" evidence="11">
    <location>
        <begin position="593"/>
        <end position="708"/>
    </location>
</feature>
<evidence type="ECO:0000259" key="11">
    <source>
        <dbReference type="PROSITE" id="PS50110"/>
    </source>
</evidence>
<accession>A0AAW7YXU1</accession>
<dbReference type="EMBL" id="JAUOQI010000004">
    <property type="protein sequence ID" value="MDO6577204.1"/>
    <property type="molecule type" value="Genomic_DNA"/>
</dbReference>
<dbReference type="PRINTS" id="PR00344">
    <property type="entry name" value="BCTRLSENSOR"/>
</dbReference>
<evidence type="ECO:0000256" key="9">
    <source>
        <dbReference type="PROSITE-ProRule" id="PRU00169"/>
    </source>
</evidence>
<dbReference type="CDD" id="cd17546">
    <property type="entry name" value="REC_hyHK_CKI1_RcsC-like"/>
    <property type="match status" value="1"/>
</dbReference>
<evidence type="ECO:0000256" key="8">
    <source>
        <dbReference type="ARBA" id="ARBA00023136"/>
    </source>
</evidence>
<dbReference type="EC" id="2.7.13.3" evidence="3"/>
<keyword evidence="7" id="KW-0902">Two-component regulatory system</keyword>
<dbReference type="Pfam" id="PF00512">
    <property type="entry name" value="HisKA"/>
    <property type="match status" value="1"/>
</dbReference>
<keyword evidence="5" id="KW-0812">Transmembrane</keyword>
<dbReference type="InterPro" id="IPR036890">
    <property type="entry name" value="HATPase_C_sf"/>
</dbReference>
<dbReference type="InterPro" id="IPR036097">
    <property type="entry name" value="HisK_dim/P_sf"/>
</dbReference>
<dbReference type="AlphaFoldDB" id="A0AAW7YXU1"/>
<dbReference type="Pfam" id="PF13675">
    <property type="entry name" value="PilJ"/>
    <property type="match status" value="1"/>
</dbReference>
<dbReference type="InterPro" id="IPR001789">
    <property type="entry name" value="Sig_transdc_resp-reg_receiver"/>
</dbReference>
<dbReference type="Proteomes" id="UP001170717">
    <property type="component" value="Unassembled WGS sequence"/>
</dbReference>
<dbReference type="InterPro" id="IPR004358">
    <property type="entry name" value="Sig_transdc_His_kin-like_C"/>
</dbReference>
<dbReference type="SMART" id="SM00387">
    <property type="entry name" value="HATPase_c"/>
    <property type="match status" value="1"/>
</dbReference>
<evidence type="ECO:0000313" key="12">
    <source>
        <dbReference type="EMBL" id="MDO6577204.1"/>
    </source>
</evidence>
<protein>
    <recommendedName>
        <fullName evidence="3">histidine kinase</fullName>
        <ecNumber evidence="3">2.7.13.3</ecNumber>
    </recommendedName>
</protein>
<evidence type="ECO:0000256" key="4">
    <source>
        <dbReference type="ARBA" id="ARBA00022553"/>
    </source>
</evidence>
<evidence type="ECO:0000313" key="13">
    <source>
        <dbReference type="Proteomes" id="UP001170717"/>
    </source>
</evidence>
<evidence type="ECO:0000256" key="6">
    <source>
        <dbReference type="ARBA" id="ARBA00022989"/>
    </source>
</evidence>